<dbReference type="SUPFAM" id="SSF51338">
    <property type="entry name" value="Composite domain of metallo-dependent hydrolases"/>
    <property type="match status" value="1"/>
</dbReference>
<evidence type="ECO:0000259" key="1">
    <source>
        <dbReference type="Pfam" id="PF07969"/>
    </source>
</evidence>
<feature type="domain" description="Amidohydrolase 3" evidence="1">
    <location>
        <begin position="47"/>
        <end position="462"/>
    </location>
</feature>
<dbReference type="CDD" id="cd01297">
    <property type="entry name" value="D-aminoacylase"/>
    <property type="match status" value="1"/>
</dbReference>
<dbReference type="InterPro" id="IPR023100">
    <property type="entry name" value="D-aminoacylase_insert_dom_sf"/>
</dbReference>
<name>A0ABT1P0I1_9GAMM</name>
<dbReference type="InterPro" id="IPR013108">
    <property type="entry name" value="Amidohydro_3"/>
</dbReference>
<sequence>MIYDTVIRKGSVVDGSGAAIFTADIALANGRIQRIAEPGTITDTAREIIEAEGLYLAPGFIDVHTHDDLEVIHNPQVPAKISQGVTTVIVGNCGISASPVTLQSDPPDPLNLLGDRNRFAYPQFSDYARAVQKSSPNVNVAALVGHTSLRNNHMDDLQRTATESELAAMRAQLSVALQQGAIGLSSGLAYGSAKCADTAEVLEMVAELAEQGGVYTTHLRTEFDRILEAMDEALMTAREHRVPLIVSHLKCAGRGNWGRSEEVLGTLEAAAEYQQVACDCYPYTASSSTLDLAQVTDDVEVFITWSEPFPEQGGRSLAEIAREWNLSNFEAAEKLMPAGAVYHCMSDEDVKNILKHPLTMVGSDGLPNDPHPHPRLWGAFPRVLAHYGRDLGLFDLPQAVHKMSGLSATNFGLANRGFIREGYCADLVLFDYAALESMASYAQPQRPAQGISRVWVNGVCAYSGGVVHDSRSGAFLFRD</sequence>
<dbReference type="InterPro" id="IPR050378">
    <property type="entry name" value="Metallo-dep_Hydrolases_sf"/>
</dbReference>
<evidence type="ECO:0000313" key="3">
    <source>
        <dbReference type="Proteomes" id="UP001205566"/>
    </source>
</evidence>
<dbReference type="PANTHER" id="PTHR11647:SF1">
    <property type="entry name" value="COLLAPSIN RESPONSE MEDIATOR PROTEIN"/>
    <property type="match status" value="1"/>
</dbReference>
<dbReference type="EMBL" id="JACASI010000012">
    <property type="protein sequence ID" value="MCQ3828494.1"/>
    <property type="molecule type" value="Genomic_DNA"/>
</dbReference>
<dbReference type="Gene3D" id="2.30.40.10">
    <property type="entry name" value="Urease, subunit C, domain 1"/>
    <property type="match status" value="1"/>
</dbReference>
<accession>A0ABT1P0I1</accession>
<evidence type="ECO:0000313" key="2">
    <source>
        <dbReference type="EMBL" id="MCQ3828494.1"/>
    </source>
</evidence>
<gene>
    <name evidence="2" type="ORF">HXX02_03475</name>
</gene>
<protein>
    <submittedName>
        <fullName evidence="2">D-aminoacylase</fullName>
    </submittedName>
</protein>
<dbReference type="RefSeq" id="WP_255873330.1">
    <property type="nucleotide sequence ID" value="NZ_JACASI010000012.1"/>
</dbReference>
<dbReference type="Gene3D" id="3.20.20.140">
    <property type="entry name" value="Metal-dependent hydrolases"/>
    <property type="match status" value="1"/>
</dbReference>
<dbReference type="PANTHER" id="PTHR11647">
    <property type="entry name" value="HYDRANTOINASE/DIHYDROPYRIMIDINASE FAMILY MEMBER"/>
    <property type="match status" value="1"/>
</dbReference>
<proteinExistence type="predicted"/>
<keyword evidence="3" id="KW-1185">Reference proteome</keyword>
<dbReference type="Pfam" id="PF07969">
    <property type="entry name" value="Amidohydro_3"/>
    <property type="match status" value="1"/>
</dbReference>
<dbReference type="InterPro" id="IPR011059">
    <property type="entry name" value="Metal-dep_hydrolase_composite"/>
</dbReference>
<dbReference type="InterPro" id="IPR032466">
    <property type="entry name" value="Metal_Hydrolase"/>
</dbReference>
<reference evidence="2" key="1">
    <citation type="thesis" date="2020" institute="Technische Universitat Dresden" country="Dresden, Germany">
        <title>The Agarolytic System of Microbulbifer elongatus PORT2, Isolated from Batu Karas, Pangandaran West Java Indonesia.</title>
        <authorList>
            <person name="Anggraeni S.R."/>
        </authorList>
    </citation>
    <scope>NUCLEOTIDE SEQUENCE</scope>
    <source>
        <strain evidence="2">PORT2</strain>
    </source>
</reference>
<dbReference type="SUPFAM" id="SSF51556">
    <property type="entry name" value="Metallo-dependent hydrolases"/>
    <property type="match status" value="1"/>
</dbReference>
<dbReference type="Gene3D" id="3.30.1490.130">
    <property type="entry name" value="D-aminoacylase. Domain 3"/>
    <property type="match status" value="1"/>
</dbReference>
<comment type="caution">
    <text evidence="2">The sequence shown here is derived from an EMBL/GenBank/DDBJ whole genome shotgun (WGS) entry which is preliminary data.</text>
</comment>
<dbReference type="Proteomes" id="UP001205566">
    <property type="component" value="Unassembled WGS sequence"/>
</dbReference>
<organism evidence="2 3">
    <name type="scientific">Microbulbifer elongatus</name>
    <dbReference type="NCBI Taxonomy" id="86173"/>
    <lineage>
        <taxon>Bacteria</taxon>
        <taxon>Pseudomonadati</taxon>
        <taxon>Pseudomonadota</taxon>
        <taxon>Gammaproteobacteria</taxon>
        <taxon>Cellvibrionales</taxon>
        <taxon>Microbulbiferaceae</taxon>
        <taxon>Microbulbifer</taxon>
    </lineage>
</organism>